<evidence type="ECO:0000313" key="2">
    <source>
        <dbReference type="EMBL" id="SNS83622.1"/>
    </source>
</evidence>
<proteinExistence type="predicted"/>
<accession>A0A239HQM6</accession>
<keyword evidence="3" id="KW-1185">Reference proteome</keyword>
<reference evidence="2 3" key="1">
    <citation type="submission" date="2017-06" db="EMBL/GenBank/DDBJ databases">
        <authorList>
            <person name="Kim H.J."/>
            <person name="Triplett B.A."/>
        </authorList>
    </citation>
    <scope>NUCLEOTIDE SEQUENCE [LARGE SCALE GENOMIC DNA]</scope>
    <source>
        <strain evidence="2 3">CGMCC 4.2132</strain>
    </source>
</reference>
<feature type="region of interest" description="Disordered" evidence="1">
    <location>
        <begin position="1"/>
        <end position="25"/>
    </location>
</feature>
<dbReference type="RefSeq" id="WP_179282107.1">
    <property type="nucleotide sequence ID" value="NZ_FZOD01000017.1"/>
</dbReference>
<dbReference type="AlphaFoldDB" id="A0A239HQM6"/>
<sequence length="55" mass="5920">MSESGTQEYPFRNPTALEPPEDVEVPTLDLAVPADTLARREGLLVGGLQQIPGSR</sequence>
<dbReference type="EMBL" id="FZOD01000017">
    <property type="protein sequence ID" value="SNS83622.1"/>
    <property type="molecule type" value="Genomic_DNA"/>
</dbReference>
<dbReference type="Proteomes" id="UP000198282">
    <property type="component" value="Unassembled WGS sequence"/>
</dbReference>
<evidence type="ECO:0000256" key="1">
    <source>
        <dbReference type="SAM" id="MobiDB-lite"/>
    </source>
</evidence>
<evidence type="ECO:0000313" key="3">
    <source>
        <dbReference type="Proteomes" id="UP000198282"/>
    </source>
</evidence>
<organism evidence="2 3">
    <name type="scientific">Streptosporangium subroseum</name>
    <dbReference type="NCBI Taxonomy" id="106412"/>
    <lineage>
        <taxon>Bacteria</taxon>
        <taxon>Bacillati</taxon>
        <taxon>Actinomycetota</taxon>
        <taxon>Actinomycetes</taxon>
        <taxon>Streptosporangiales</taxon>
        <taxon>Streptosporangiaceae</taxon>
        <taxon>Streptosporangium</taxon>
    </lineage>
</organism>
<protein>
    <submittedName>
        <fullName evidence="2">Uncharacterized protein</fullName>
    </submittedName>
</protein>
<gene>
    <name evidence="2" type="ORF">SAMN05216276_101790</name>
</gene>
<name>A0A239HQM6_9ACTN</name>